<reference evidence="1" key="1">
    <citation type="submission" date="2021-08" db="EMBL/GenBank/DDBJ databases">
        <title>Isolation and characterization of neutrophilic mixotrophic iron-oxidizing bacteria from deep-sea hydrothermal vents.</title>
        <authorList>
            <person name="He Y."/>
        </authorList>
    </citation>
    <scope>NUCLEOTIDE SEQUENCE</scope>
    <source>
        <strain evidence="1">IOP_13</strain>
    </source>
</reference>
<comment type="caution">
    <text evidence="1">The sequence shown here is derived from an EMBL/GenBank/DDBJ whole genome shotgun (WGS) entry which is preliminary data.</text>
</comment>
<sequence>MDDGLVQRLQLAVWPDDEQNWNFVDRKPDEVAQERVRKVINDLHLLPETPRRTFRFDEEAQQHFNSWYIDHMQAIRSSEINPSLESHFLKMPQTIAGLALLFELIDGGRETVKLDATLRAIDWVPYLKSHASRLYGSVINAPLIGARTILDRREKLPEPFTPREVRSKKWGGLDTTEAVNEALEVLTMYRLVIGYVIADEKGGRPSRKYVWRKNVS</sequence>
<accession>A0A9X1N7U1</accession>
<dbReference type="RefSeq" id="WP_102833451.1">
    <property type="nucleotide sequence ID" value="NZ_JAINWF010000012.1"/>
</dbReference>
<dbReference type="InterPro" id="IPR025048">
    <property type="entry name" value="DUF3987"/>
</dbReference>
<name>A0A9X1N7U1_9GAMM</name>
<protein>
    <submittedName>
        <fullName evidence="1">DUF3987 domain-containing protein</fullName>
    </submittedName>
</protein>
<gene>
    <name evidence="1" type="ORF">K7H17_18400</name>
</gene>
<organism evidence="1 2">
    <name type="scientific">Stutzerimonas kunmingensis</name>
    <dbReference type="NCBI Taxonomy" id="1211807"/>
    <lineage>
        <taxon>Bacteria</taxon>
        <taxon>Pseudomonadati</taxon>
        <taxon>Pseudomonadota</taxon>
        <taxon>Gammaproteobacteria</taxon>
        <taxon>Pseudomonadales</taxon>
        <taxon>Pseudomonadaceae</taxon>
        <taxon>Stutzerimonas</taxon>
    </lineage>
</organism>
<dbReference type="Proteomes" id="UP001138989">
    <property type="component" value="Unassembled WGS sequence"/>
</dbReference>
<keyword evidence="2" id="KW-1185">Reference proteome</keyword>
<evidence type="ECO:0000313" key="2">
    <source>
        <dbReference type="Proteomes" id="UP001138989"/>
    </source>
</evidence>
<dbReference type="AlphaFoldDB" id="A0A9X1N7U1"/>
<dbReference type="EMBL" id="JAINWF010000012">
    <property type="protein sequence ID" value="MCD1609829.1"/>
    <property type="molecule type" value="Genomic_DNA"/>
</dbReference>
<evidence type="ECO:0000313" key="1">
    <source>
        <dbReference type="EMBL" id="MCD1609829.1"/>
    </source>
</evidence>
<dbReference type="Pfam" id="PF13148">
    <property type="entry name" value="DUF3987"/>
    <property type="match status" value="1"/>
</dbReference>
<proteinExistence type="predicted"/>